<organism evidence="2 4">
    <name type="scientific">Halopseudomonas pelagia</name>
    <dbReference type="NCBI Taxonomy" id="553151"/>
    <lineage>
        <taxon>Bacteria</taxon>
        <taxon>Pseudomonadati</taxon>
        <taxon>Pseudomonadota</taxon>
        <taxon>Gammaproteobacteria</taxon>
        <taxon>Pseudomonadales</taxon>
        <taxon>Pseudomonadaceae</taxon>
        <taxon>Halopseudomonas</taxon>
    </lineage>
</organism>
<sequence>MNVSSNKVVKIGKLSMSRSQFMVACAIGGALAAIPGALASRSLPWPCSNFLEILMSRQLLNALMLGALLLIVCAGLASFKTPVEMRRIERLTCLFWGAYAGSSLGPLLSGTGVG</sequence>
<feature type="transmembrane region" description="Helical" evidence="1">
    <location>
        <begin position="91"/>
        <end position="109"/>
    </location>
</feature>
<evidence type="ECO:0000313" key="2">
    <source>
        <dbReference type="EMBL" id="PCC97329.1"/>
    </source>
</evidence>
<keyword evidence="5" id="KW-1185">Reference proteome</keyword>
<evidence type="ECO:0000313" key="3">
    <source>
        <dbReference type="EMBL" id="QFY58513.1"/>
    </source>
</evidence>
<reference evidence="3 5" key="2">
    <citation type="submission" date="2018-10" db="EMBL/GenBank/DDBJ databases">
        <title>Complete genome sequence of Pseudomonas pelagia strain Kongs-67.</title>
        <authorList>
            <person name="Sinha R.K."/>
            <person name="Krishnan K."/>
        </authorList>
    </citation>
    <scope>NUCLEOTIDE SEQUENCE [LARGE SCALE GENOMIC DNA]</scope>
    <source>
        <strain evidence="3 5">Kongs-67</strain>
    </source>
</reference>
<evidence type="ECO:0000256" key="1">
    <source>
        <dbReference type="SAM" id="Phobius"/>
    </source>
</evidence>
<dbReference type="Proteomes" id="UP000243750">
    <property type="component" value="Unassembled WGS sequence"/>
</dbReference>
<dbReference type="AlphaFoldDB" id="A0AA91TYG7"/>
<keyword evidence="1" id="KW-0472">Membrane</keyword>
<protein>
    <submittedName>
        <fullName evidence="2">Uncharacterized protein</fullName>
    </submittedName>
</protein>
<accession>A0AA91TYG7</accession>
<evidence type="ECO:0000313" key="4">
    <source>
        <dbReference type="Proteomes" id="UP000243750"/>
    </source>
</evidence>
<gene>
    <name evidence="2" type="ORF">CO192_21400</name>
    <name evidence="3" type="ORF">EAO82_20440</name>
</gene>
<dbReference type="InterPro" id="IPR006311">
    <property type="entry name" value="TAT_signal"/>
</dbReference>
<keyword evidence="1" id="KW-1133">Transmembrane helix</keyword>
<evidence type="ECO:0000313" key="5">
    <source>
        <dbReference type="Proteomes" id="UP000344571"/>
    </source>
</evidence>
<dbReference type="Proteomes" id="UP000344571">
    <property type="component" value="Chromosome"/>
</dbReference>
<keyword evidence="1" id="KW-0812">Transmembrane</keyword>
<reference evidence="2 4" key="1">
    <citation type="submission" date="2017-09" db="EMBL/GenBank/DDBJ databases">
        <title>Bacterial and phytoplankton interrelationship in Kongsfjorden, an Arctic fjord.</title>
        <authorList>
            <person name="Sinha R."/>
            <person name="Krishnan K."/>
        </authorList>
    </citation>
    <scope>NUCLEOTIDE SEQUENCE [LARGE SCALE GENOMIC DNA]</scope>
    <source>
        <strain evidence="2 4">58</strain>
    </source>
</reference>
<dbReference type="EMBL" id="NWMT01000266">
    <property type="protein sequence ID" value="PCC97329.1"/>
    <property type="molecule type" value="Genomic_DNA"/>
</dbReference>
<feature type="transmembrane region" description="Helical" evidence="1">
    <location>
        <begin position="59"/>
        <end position="79"/>
    </location>
</feature>
<dbReference type="PROSITE" id="PS51318">
    <property type="entry name" value="TAT"/>
    <property type="match status" value="1"/>
</dbReference>
<name>A0AA91TYG7_9GAMM</name>
<dbReference type="EMBL" id="CP033116">
    <property type="protein sequence ID" value="QFY58513.1"/>
    <property type="molecule type" value="Genomic_DNA"/>
</dbReference>
<proteinExistence type="predicted"/>